<evidence type="ECO:0000256" key="3">
    <source>
        <dbReference type="ARBA" id="ARBA00022692"/>
    </source>
</evidence>
<dbReference type="InterPro" id="IPR019392">
    <property type="entry name" value="Miga"/>
</dbReference>
<evidence type="ECO:0000256" key="4">
    <source>
        <dbReference type="ARBA" id="ARBA00022787"/>
    </source>
</evidence>
<evidence type="ECO:0000256" key="6">
    <source>
        <dbReference type="ARBA" id="ARBA00023128"/>
    </source>
</evidence>
<evidence type="ECO:0000256" key="1">
    <source>
        <dbReference type="ARBA" id="ARBA00004294"/>
    </source>
</evidence>
<dbReference type="Pfam" id="PF10265">
    <property type="entry name" value="Miga"/>
    <property type="match status" value="1"/>
</dbReference>
<keyword evidence="3 8" id="KW-0812">Transmembrane</keyword>
<dbReference type="GO" id="GO:0005741">
    <property type="term" value="C:mitochondrial outer membrane"/>
    <property type="evidence" value="ECO:0007669"/>
    <property type="project" value="UniProtKB-SubCell"/>
</dbReference>
<comment type="subcellular location">
    <subcellularLocation>
        <location evidence="1">Mitochondrion outer membrane</location>
    </subcellularLocation>
</comment>
<keyword evidence="7 8" id="KW-0472">Membrane</keyword>
<accession>A0AA36G4X0</accession>
<feature type="non-terminal residue" evidence="9">
    <location>
        <position position="447"/>
    </location>
</feature>
<keyword evidence="6" id="KW-0496">Mitochondrion</keyword>
<dbReference type="Proteomes" id="UP001177023">
    <property type="component" value="Unassembled WGS sequence"/>
</dbReference>
<reference evidence="9" key="1">
    <citation type="submission" date="2023-06" db="EMBL/GenBank/DDBJ databases">
        <authorList>
            <person name="Delattre M."/>
        </authorList>
    </citation>
    <scope>NUCLEOTIDE SEQUENCE</scope>
    <source>
        <strain evidence="9">AF72</strain>
    </source>
</reference>
<proteinExistence type="inferred from homology"/>
<dbReference type="EMBL" id="CATQJA010002656">
    <property type="protein sequence ID" value="CAJ0579257.1"/>
    <property type="molecule type" value="Genomic_DNA"/>
</dbReference>
<feature type="transmembrane region" description="Helical" evidence="8">
    <location>
        <begin position="12"/>
        <end position="33"/>
    </location>
</feature>
<evidence type="ECO:0000256" key="2">
    <source>
        <dbReference type="ARBA" id="ARBA00008969"/>
    </source>
</evidence>
<name>A0AA36G4X0_9BILA</name>
<dbReference type="PANTHER" id="PTHR21508">
    <property type="entry name" value="MITOGUARDIN"/>
    <property type="match status" value="1"/>
</dbReference>
<keyword evidence="5 8" id="KW-1133">Transmembrane helix</keyword>
<evidence type="ECO:0008006" key="11">
    <source>
        <dbReference type="Google" id="ProtNLM"/>
    </source>
</evidence>
<evidence type="ECO:0000313" key="10">
    <source>
        <dbReference type="Proteomes" id="UP001177023"/>
    </source>
</evidence>
<evidence type="ECO:0000313" key="9">
    <source>
        <dbReference type="EMBL" id="CAJ0579257.1"/>
    </source>
</evidence>
<dbReference type="PANTHER" id="PTHR21508:SF5">
    <property type="entry name" value="MITOGUARDIN"/>
    <property type="match status" value="1"/>
</dbReference>
<comment type="caution">
    <text evidence="9">The sequence shown here is derived from an EMBL/GenBank/DDBJ whole genome shotgun (WGS) entry which is preliminary data.</text>
</comment>
<keyword evidence="10" id="KW-1185">Reference proteome</keyword>
<organism evidence="9 10">
    <name type="scientific">Mesorhabditis spiculigera</name>
    <dbReference type="NCBI Taxonomy" id="96644"/>
    <lineage>
        <taxon>Eukaryota</taxon>
        <taxon>Metazoa</taxon>
        <taxon>Ecdysozoa</taxon>
        <taxon>Nematoda</taxon>
        <taxon>Chromadorea</taxon>
        <taxon>Rhabditida</taxon>
        <taxon>Rhabditina</taxon>
        <taxon>Rhabditomorpha</taxon>
        <taxon>Rhabditoidea</taxon>
        <taxon>Rhabditidae</taxon>
        <taxon>Mesorhabditinae</taxon>
        <taxon>Mesorhabditis</taxon>
    </lineage>
</organism>
<evidence type="ECO:0000256" key="7">
    <source>
        <dbReference type="ARBA" id="ARBA00023136"/>
    </source>
</evidence>
<sequence>MSTTIGSLKAVVLKRAGIVVGVGVGAYILRLLFRRWLLAIRAGAACQEPSTEAITTFVKQPPLATFRPLDDVAGSSEHEVARSLQYCQGMVSELTKAIQSFAGQDREKDELLRSILARVRILETDLAQIVPNAPAGYACEALSIDSHFHGVARGRSGSLSVLSDDSFMSALEDINVADQDWEKKYDVNKNELILYQTGLKLARDGKIHIRQNRFEDCHCDSPDDFAAKVYCIRKALKIVTADERKVMRLVSAGRQLLGDLLSSCGQDPAAFYRAYDKMVTFLEDEDNCKDAEDELKTRNVHELGLWDVLMDFVLLDAFDELKNPPSSVYSVTRNSWLSESMKYSTISTVIWSLLKAKRQRLVQSAGFIAHFYDISETVSPALTLGLLGTNQERKELCHYFKEQIAQLVCEIFSEERVRFGDEVELAEDIWTVIESRAETMVSRLSQR</sequence>
<evidence type="ECO:0000256" key="5">
    <source>
        <dbReference type="ARBA" id="ARBA00022989"/>
    </source>
</evidence>
<dbReference type="GO" id="GO:0008053">
    <property type="term" value="P:mitochondrial fusion"/>
    <property type="evidence" value="ECO:0007669"/>
    <property type="project" value="InterPro"/>
</dbReference>
<protein>
    <recommendedName>
        <fullName evidence="11">Protein FAM73B</fullName>
    </recommendedName>
</protein>
<dbReference type="AlphaFoldDB" id="A0AA36G4X0"/>
<keyword evidence="4" id="KW-1000">Mitochondrion outer membrane</keyword>
<evidence type="ECO:0000256" key="8">
    <source>
        <dbReference type="SAM" id="Phobius"/>
    </source>
</evidence>
<gene>
    <name evidence="9" type="ORF">MSPICULIGERA_LOCUS17482</name>
</gene>
<comment type="similarity">
    <text evidence="2">Belongs to the mitoguardin family.</text>
</comment>